<evidence type="ECO:0000259" key="5">
    <source>
        <dbReference type="Pfam" id="PF02441"/>
    </source>
</evidence>
<evidence type="ECO:0000256" key="1">
    <source>
        <dbReference type="ARBA" id="ARBA00022793"/>
    </source>
</evidence>
<dbReference type="InterPro" id="IPR036551">
    <property type="entry name" value="Flavin_trans-like"/>
</dbReference>
<dbReference type="SUPFAM" id="SSF102645">
    <property type="entry name" value="CoaB-like"/>
    <property type="match status" value="1"/>
</dbReference>
<sequence>MTHPLANKHILLGVTGSIAAYKAADLASKLTQTGALVDVVLTESAVKFISLLTFQSVTGRKAYVDADLWGGEGHVTHIGLGHAAELVLIAPISANTLAKLAHGIGDNLLTVTVLASHCPLVLAPAMDVGMFGNPATQANVEILQQRGAIFIGPDEGHLASGLVGRGRFVEPPQILEQVRYLMSRGGPLAGRKVVVTAGGTQEPIDPVRLITNRSSGKQGTAVAQAALDAGAEVTLVSTPTGLAVPAGAKLVCVKTAQEMLDAVLAEAADADVLIMAAAVADFRPIPAAQKLKKAAGIPQIQFEATADILAAVAERRAATGFPRRSIGFAAESQDLLQNAQSKLERKHLDLMVANDISAADAGFEVDTNRVVLLFPDGRQQPLPMQEKAGVAEAIVQQVIAWG</sequence>
<keyword evidence="8" id="KW-1185">Reference proteome</keyword>
<dbReference type="Gene3D" id="3.40.50.10300">
    <property type="entry name" value="CoaB-like"/>
    <property type="match status" value="1"/>
</dbReference>
<accession>A0A0S7B9H7</accession>
<dbReference type="GO" id="GO:0046872">
    <property type="term" value="F:metal ion binding"/>
    <property type="evidence" value="ECO:0007669"/>
    <property type="project" value="UniProtKB-KW"/>
</dbReference>
<comment type="similarity">
    <text evidence="3 4">In the C-terminal section; belongs to the PPC synthetase family.</text>
</comment>
<comment type="pathway">
    <text evidence="3 4">Cofactor biosynthesis; coenzyme A biosynthesis; CoA from (R)-pantothenate: step 2/5.</text>
</comment>
<evidence type="ECO:0000313" key="8">
    <source>
        <dbReference type="Proteomes" id="UP000055060"/>
    </source>
</evidence>
<name>A0A0S7B9H7_9CHLR</name>
<feature type="region of interest" description="Phosphopantothenoylcysteine decarboxylase" evidence="3">
    <location>
        <begin position="1"/>
        <end position="192"/>
    </location>
</feature>
<dbReference type="SUPFAM" id="SSF52507">
    <property type="entry name" value="Homo-oligomeric flavin-containing Cys decarboxylases, HFCD"/>
    <property type="match status" value="1"/>
</dbReference>
<comment type="catalytic activity">
    <reaction evidence="3 4">
        <text>(R)-4'-phosphopantothenate + L-cysteine + CTP = N-[(R)-4-phosphopantothenoyl]-L-cysteine + CMP + diphosphate + H(+)</text>
        <dbReference type="Rhea" id="RHEA:19397"/>
        <dbReference type="ChEBI" id="CHEBI:10986"/>
        <dbReference type="ChEBI" id="CHEBI:15378"/>
        <dbReference type="ChEBI" id="CHEBI:33019"/>
        <dbReference type="ChEBI" id="CHEBI:35235"/>
        <dbReference type="ChEBI" id="CHEBI:37563"/>
        <dbReference type="ChEBI" id="CHEBI:59458"/>
        <dbReference type="ChEBI" id="CHEBI:60377"/>
        <dbReference type="EC" id="6.3.2.5"/>
    </reaction>
</comment>
<comment type="function">
    <text evidence="3">Catalyzes two sequential steps in the biosynthesis of coenzyme A. In the first step cysteine is conjugated to 4'-phosphopantothenate to form 4-phosphopantothenoylcysteine. In the second step the latter compound is decarboxylated to form 4'-phosphopantotheine.</text>
</comment>
<comment type="catalytic activity">
    <reaction evidence="3 4">
        <text>N-[(R)-4-phosphopantothenoyl]-L-cysteine + H(+) = (R)-4'-phosphopantetheine + CO2</text>
        <dbReference type="Rhea" id="RHEA:16793"/>
        <dbReference type="ChEBI" id="CHEBI:15378"/>
        <dbReference type="ChEBI" id="CHEBI:16526"/>
        <dbReference type="ChEBI" id="CHEBI:59458"/>
        <dbReference type="ChEBI" id="CHEBI:61723"/>
        <dbReference type="EC" id="4.1.1.36"/>
    </reaction>
</comment>
<dbReference type="UniPathway" id="UPA00241">
    <property type="reaction ID" value="UER00353"/>
</dbReference>
<keyword evidence="3" id="KW-0460">Magnesium</keyword>
<feature type="binding site" evidence="3">
    <location>
        <position position="342"/>
    </location>
    <ligand>
        <name>CTP</name>
        <dbReference type="ChEBI" id="CHEBI:37563"/>
    </ligand>
</feature>
<evidence type="ECO:0000256" key="3">
    <source>
        <dbReference type="HAMAP-Rule" id="MF_02225"/>
    </source>
</evidence>
<protein>
    <recommendedName>
        <fullName evidence="3">Coenzyme A biosynthesis bifunctional protein CoaBC</fullName>
    </recommendedName>
    <alternativeName>
        <fullName evidence="3">DNA/pantothenate metabolism flavoprotein</fullName>
    </alternativeName>
    <alternativeName>
        <fullName evidence="3">Phosphopantothenoylcysteine synthetase/decarboxylase</fullName>
        <shortName evidence="3">PPCS-PPCDC</shortName>
    </alternativeName>
    <domain>
        <recommendedName>
            <fullName evidence="3">Phosphopantothenoylcysteine decarboxylase</fullName>
            <shortName evidence="3">PPC decarboxylase</shortName>
            <shortName evidence="3">PPC-DC</shortName>
            <ecNumber evidence="3">4.1.1.36</ecNumber>
        </recommendedName>
        <alternativeName>
            <fullName evidence="3">CoaC</fullName>
        </alternativeName>
    </domain>
    <domain>
        <recommendedName>
            <fullName evidence="3">Phosphopantothenate--cysteine ligase</fullName>
            <ecNumber evidence="3">6.3.2.5</ecNumber>
        </recommendedName>
        <alternativeName>
            <fullName evidence="3">CoaB</fullName>
        </alternativeName>
        <alternativeName>
            <fullName evidence="3">Phosphopantothenoylcysteine synthetase</fullName>
            <shortName evidence="3">PPC synthetase</shortName>
            <shortName evidence="3">PPC-S</shortName>
        </alternativeName>
    </domain>
</protein>
<comment type="pathway">
    <text evidence="3 4">Cofactor biosynthesis; coenzyme A biosynthesis; CoA from (R)-pantothenate: step 3/5.</text>
</comment>
<comment type="function">
    <text evidence="4">Catalyzes two steps in the biosynthesis of coenzyme A. In the first step cysteine is conjugated to 4'-phosphopantothenate to form 4-phosphopantothenoylcysteine, in the latter compound is decarboxylated to form 4'-phosphopantotheine.</text>
</comment>
<dbReference type="EMBL" id="DF967972">
    <property type="protein sequence ID" value="GAP14143.1"/>
    <property type="molecule type" value="Genomic_DNA"/>
</dbReference>
<dbReference type="HAMAP" id="MF_02225">
    <property type="entry name" value="CoaBC"/>
    <property type="match status" value="1"/>
</dbReference>
<dbReference type="GO" id="GO:0015937">
    <property type="term" value="P:coenzyme A biosynthetic process"/>
    <property type="evidence" value="ECO:0007669"/>
    <property type="project" value="UniProtKB-UniRule"/>
</dbReference>
<dbReference type="OrthoDB" id="9802554at2"/>
<dbReference type="EC" id="6.3.2.5" evidence="3"/>
<dbReference type="GO" id="GO:0071513">
    <property type="term" value="C:phosphopantothenoylcysteine decarboxylase complex"/>
    <property type="evidence" value="ECO:0007669"/>
    <property type="project" value="TreeGrafter"/>
</dbReference>
<dbReference type="RefSeq" id="WP_075073430.1">
    <property type="nucleotide sequence ID" value="NZ_DF967972.1"/>
</dbReference>
<dbReference type="GO" id="GO:0015941">
    <property type="term" value="P:pantothenate catabolic process"/>
    <property type="evidence" value="ECO:0007669"/>
    <property type="project" value="InterPro"/>
</dbReference>
<dbReference type="Gene3D" id="3.40.50.1950">
    <property type="entry name" value="Flavin prenyltransferase-like"/>
    <property type="match status" value="1"/>
</dbReference>
<comment type="caution">
    <text evidence="3">Lacks conserved residue(s) required for the propagation of feature annotation.</text>
</comment>
<dbReference type="GO" id="GO:0004632">
    <property type="term" value="F:phosphopantothenate--cysteine ligase activity"/>
    <property type="evidence" value="ECO:0007669"/>
    <property type="project" value="UniProtKB-UniRule"/>
</dbReference>
<dbReference type="InterPro" id="IPR003382">
    <property type="entry name" value="Flavoprotein"/>
</dbReference>
<dbReference type="PANTHER" id="PTHR14359:SF6">
    <property type="entry name" value="PHOSPHOPANTOTHENOYLCYSTEINE DECARBOXYLASE"/>
    <property type="match status" value="1"/>
</dbReference>
<keyword evidence="2 3" id="KW-0456">Lyase</keyword>
<dbReference type="STRING" id="360412.LARV_01908"/>
<evidence type="ECO:0000256" key="2">
    <source>
        <dbReference type="ARBA" id="ARBA00023239"/>
    </source>
</evidence>
<keyword evidence="3" id="KW-0511">Multifunctional enzyme</keyword>
<organism evidence="7">
    <name type="scientific">Longilinea arvoryzae</name>
    <dbReference type="NCBI Taxonomy" id="360412"/>
    <lineage>
        <taxon>Bacteria</taxon>
        <taxon>Bacillati</taxon>
        <taxon>Chloroflexota</taxon>
        <taxon>Anaerolineae</taxon>
        <taxon>Anaerolineales</taxon>
        <taxon>Anaerolineaceae</taxon>
        <taxon>Longilinea</taxon>
    </lineage>
</organism>
<comment type="similarity">
    <text evidence="3 4">In the N-terminal section; belongs to the HFCD (homo-oligomeric flavin containing Cys decarboxylase) superfamily.</text>
</comment>
<reference evidence="7" key="1">
    <citation type="submission" date="2015-07" db="EMBL/GenBank/DDBJ databases">
        <title>Draft Genome Sequences of Anaerolinea thermolimosa IMO-1, Bellilinea caldifistulae GOMI-1, Leptolinea tardivitalis YMTK-2, Levilinea saccharolytica KIBI-1,Longilinea arvoryzae KOME-1, Previously Described as Members of the Anaerolineaceae (Chloroflexi).</title>
        <authorList>
            <person name="Sekiguchi Y."/>
            <person name="Ohashi A."/>
            <person name="Matsuura N."/>
            <person name="Tourlousse M.D."/>
        </authorList>
    </citation>
    <scope>NUCLEOTIDE SEQUENCE [LARGE SCALE GENOMIC DNA]</scope>
    <source>
        <strain evidence="7">KOME-1</strain>
    </source>
</reference>
<comment type="cofactor">
    <cofactor evidence="3">
        <name>Mg(2+)</name>
        <dbReference type="ChEBI" id="CHEBI:18420"/>
    </cofactor>
</comment>
<feature type="binding site" evidence="3">
    <location>
        <position position="328"/>
    </location>
    <ligand>
        <name>CTP</name>
        <dbReference type="ChEBI" id="CHEBI:37563"/>
    </ligand>
</feature>
<feature type="binding site" evidence="3">
    <location>
        <position position="281"/>
    </location>
    <ligand>
        <name>CTP</name>
        <dbReference type="ChEBI" id="CHEBI:37563"/>
    </ligand>
</feature>
<feature type="domain" description="DNA/pantothenate metabolism flavoprotein C-terminal" evidence="6">
    <location>
        <begin position="188"/>
        <end position="399"/>
    </location>
</feature>
<dbReference type="InterPro" id="IPR007085">
    <property type="entry name" value="DNA/pantothenate-metab_flavo_C"/>
</dbReference>
<dbReference type="GO" id="GO:0004633">
    <property type="term" value="F:phosphopantothenoylcysteine decarboxylase activity"/>
    <property type="evidence" value="ECO:0007669"/>
    <property type="project" value="UniProtKB-UniRule"/>
</dbReference>
<keyword evidence="1 3" id="KW-0210">Decarboxylase</keyword>
<feature type="domain" description="Flavoprotein" evidence="5">
    <location>
        <begin position="8"/>
        <end position="178"/>
    </location>
</feature>
<dbReference type="InterPro" id="IPR005252">
    <property type="entry name" value="CoaBC"/>
</dbReference>
<keyword evidence="3 4" id="KW-0436">Ligase</keyword>
<keyword evidence="3 4" id="KW-0288">FMN</keyword>
<dbReference type="Proteomes" id="UP000055060">
    <property type="component" value="Unassembled WGS sequence"/>
</dbReference>
<dbReference type="InterPro" id="IPR035929">
    <property type="entry name" value="CoaB-like_sf"/>
</dbReference>
<dbReference type="NCBIfam" id="TIGR00521">
    <property type="entry name" value="coaBC_dfp"/>
    <property type="match status" value="1"/>
</dbReference>
<dbReference type="Pfam" id="PF04127">
    <property type="entry name" value="DFP"/>
    <property type="match status" value="1"/>
</dbReference>
<dbReference type="AlphaFoldDB" id="A0A0S7B9H7"/>
<evidence type="ECO:0000259" key="6">
    <source>
        <dbReference type="Pfam" id="PF04127"/>
    </source>
</evidence>
<evidence type="ECO:0000256" key="4">
    <source>
        <dbReference type="RuleBase" id="RU364078"/>
    </source>
</evidence>
<feature type="region of interest" description="Phosphopantothenate--cysteine ligase" evidence="3">
    <location>
        <begin position="193"/>
        <end position="402"/>
    </location>
</feature>
<feature type="binding site" evidence="3">
    <location>
        <position position="290"/>
    </location>
    <ligand>
        <name>CTP</name>
        <dbReference type="ChEBI" id="CHEBI:37563"/>
    </ligand>
</feature>
<keyword evidence="3" id="KW-0479">Metal-binding</keyword>
<feature type="binding site" evidence="3">
    <location>
        <position position="346"/>
    </location>
    <ligand>
        <name>CTP</name>
        <dbReference type="ChEBI" id="CHEBI:37563"/>
    </ligand>
</feature>
<keyword evidence="3 4" id="KW-0285">Flavoprotein</keyword>
<evidence type="ECO:0000313" key="7">
    <source>
        <dbReference type="EMBL" id="GAP14143.1"/>
    </source>
</evidence>
<dbReference type="GO" id="GO:0010181">
    <property type="term" value="F:FMN binding"/>
    <property type="evidence" value="ECO:0007669"/>
    <property type="project" value="UniProtKB-UniRule"/>
</dbReference>
<dbReference type="Pfam" id="PF02441">
    <property type="entry name" value="Flavoprotein"/>
    <property type="match status" value="1"/>
</dbReference>
<comment type="cofactor">
    <cofactor evidence="3">
        <name>FMN</name>
        <dbReference type="ChEBI" id="CHEBI:58210"/>
    </cofactor>
    <text evidence="3">Binds 1 FMN per subunit.</text>
</comment>
<gene>
    <name evidence="3" type="primary">coaBC</name>
    <name evidence="7" type="ORF">LARV_01908</name>
</gene>
<proteinExistence type="inferred from homology"/>
<dbReference type="EC" id="4.1.1.36" evidence="3"/>
<dbReference type="PANTHER" id="PTHR14359">
    <property type="entry name" value="HOMO-OLIGOMERIC FLAVIN CONTAINING CYS DECARBOXYLASE FAMILY"/>
    <property type="match status" value="1"/>
</dbReference>